<dbReference type="AlphaFoldDB" id="A0AAW1EKQ5"/>
<keyword evidence="3" id="KW-1185">Reference proteome</keyword>
<evidence type="ECO:0000256" key="1">
    <source>
        <dbReference type="SAM" id="MobiDB-lite"/>
    </source>
</evidence>
<dbReference type="EMBL" id="JBCEZU010000221">
    <property type="protein sequence ID" value="KAK9523229.1"/>
    <property type="molecule type" value="Genomic_DNA"/>
</dbReference>
<organism evidence="2 3">
    <name type="scientific">Zoarces viviparus</name>
    <name type="common">Viviparous eelpout</name>
    <name type="synonym">Blennius viviparus</name>
    <dbReference type="NCBI Taxonomy" id="48416"/>
    <lineage>
        <taxon>Eukaryota</taxon>
        <taxon>Metazoa</taxon>
        <taxon>Chordata</taxon>
        <taxon>Craniata</taxon>
        <taxon>Vertebrata</taxon>
        <taxon>Euteleostomi</taxon>
        <taxon>Actinopterygii</taxon>
        <taxon>Neopterygii</taxon>
        <taxon>Teleostei</taxon>
        <taxon>Neoteleostei</taxon>
        <taxon>Acanthomorphata</taxon>
        <taxon>Eupercaria</taxon>
        <taxon>Perciformes</taxon>
        <taxon>Cottioidei</taxon>
        <taxon>Zoarcales</taxon>
        <taxon>Zoarcidae</taxon>
        <taxon>Zoarcinae</taxon>
        <taxon>Zoarces</taxon>
    </lineage>
</organism>
<sequence length="92" mass="10056">MKVAQESCDACDASQVAVDFNKTRTPLPDGETQHTGCVFCDPVFQDLVELKHATMRYRGGGARRGGRGRGRGRRGNPKKPKDKMAALAAYFV</sequence>
<accession>A0AAW1EKQ5</accession>
<comment type="caution">
    <text evidence="2">The sequence shown here is derived from an EMBL/GenBank/DDBJ whole genome shotgun (WGS) entry which is preliminary data.</text>
</comment>
<name>A0AAW1EKQ5_ZOAVI</name>
<evidence type="ECO:0000313" key="2">
    <source>
        <dbReference type="EMBL" id="KAK9523229.1"/>
    </source>
</evidence>
<feature type="region of interest" description="Disordered" evidence="1">
    <location>
        <begin position="58"/>
        <end position="83"/>
    </location>
</feature>
<proteinExistence type="predicted"/>
<protein>
    <submittedName>
        <fullName evidence="2">Uncharacterized protein</fullName>
    </submittedName>
</protein>
<reference evidence="2 3" key="1">
    <citation type="journal article" date="2024" name="Genome Biol. Evol.">
        <title>Chromosome-level genome assembly of the viviparous eelpout Zoarces viviparus.</title>
        <authorList>
            <person name="Fuhrmann N."/>
            <person name="Brasseur M.V."/>
            <person name="Bakowski C.E."/>
            <person name="Podsiadlowski L."/>
            <person name="Prost S."/>
            <person name="Krehenwinkel H."/>
            <person name="Mayer C."/>
        </authorList>
    </citation>
    <scope>NUCLEOTIDE SEQUENCE [LARGE SCALE GENOMIC DNA]</scope>
    <source>
        <strain evidence="2">NO-MEL_2022_Ind0_liver</strain>
    </source>
</reference>
<feature type="compositionally biased region" description="Basic residues" evidence="1">
    <location>
        <begin position="64"/>
        <end position="81"/>
    </location>
</feature>
<gene>
    <name evidence="2" type="ORF">VZT92_019634</name>
</gene>
<evidence type="ECO:0000313" key="3">
    <source>
        <dbReference type="Proteomes" id="UP001488805"/>
    </source>
</evidence>
<dbReference type="Proteomes" id="UP001488805">
    <property type="component" value="Unassembled WGS sequence"/>
</dbReference>